<protein>
    <submittedName>
        <fullName evidence="1">Uncharacterized protein</fullName>
    </submittedName>
</protein>
<keyword evidence="2" id="KW-1185">Reference proteome</keyword>
<organism evidence="1 2">
    <name type="scientific">Sphingobacterium zeae</name>
    <dbReference type="NCBI Taxonomy" id="1776859"/>
    <lineage>
        <taxon>Bacteria</taxon>
        <taxon>Pseudomonadati</taxon>
        <taxon>Bacteroidota</taxon>
        <taxon>Sphingobacteriia</taxon>
        <taxon>Sphingobacteriales</taxon>
        <taxon>Sphingobacteriaceae</taxon>
        <taxon>Sphingobacterium</taxon>
    </lineage>
</organism>
<dbReference type="EMBL" id="JAUTBA010000001">
    <property type="protein sequence ID" value="MDQ1149135.1"/>
    <property type="molecule type" value="Genomic_DNA"/>
</dbReference>
<dbReference type="Proteomes" id="UP001244640">
    <property type="component" value="Unassembled WGS sequence"/>
</dbReference>
<evidence type="ECO:0000313" key="2">
    <source>
        <dbReference type="Proteomes" id="UP001244640"/>
    </source>
</evidence>
<sequence length="33" mass="3885">MSNWKLTDEEIIKNEIAELDSILLGIKSKVYQY</sequence>
<name>A0ABU0U2E9_9SPHI</name>
<comment type="caution">
    <text evidence="1">The sequence shown here is derived from an EMBL/GenBank/DDBJ whole genome shotgun (WGS) entry which is preliminary data.</text>
</comment>
<reference evidence="1 2" key="1">
    <citation type="submission" date="2023-07" db="EMBL/GenBank/DDBJ databases">
        <title>Functional and genomic diversity of the sorghum phyllosphere microbiome.</title>
        <authorList>
            <person name="Shade A."/>
        </authorList>
    </citation>
    <scope>NUCLEOTIDE SEQUENCE [LARGE SCALE GENOMIC DNA]</scope>
    <source>
        <strain evidence="1 2">SORGH_AS_0892</strain>
    </source>
</reference>
<gene>
    <name evidence="1" type="ORF">QE382_001119</name>
</gene>
<evidence type="ECO:0000313" key="1">
    <source>
        <dbReference type="EMBL" id="MDQ1149135.1"/>
    </source>
</evidence>
<proteinExistence type="predicted"/>
<accession>A0ABU0U2E9</accession>